<organism evidence="1 2">
    <name type="scientific">Thermoanaerobaculum aquaticum</name>
    <dbReference type="NCBI Taxonomy" id="1312852"/>
    <lineage>
        <taxon>Bacteria</taxon>
        <taxon>Pseudomonadati</taxon>
        <taxon>Acidobacteriota</taxon>
        <taxon>Thermoanaerobaculia</taxon>
        <taxon>Thermoanaerobaculales</taxon>
        <taxon>Thermoanaerobaculaceae</taxon>
        <taxon>Thermoanaerobaculum</taxon>
    </lineage>
</organism>
<gene>
    <name evidence="1" type="ORF">EG19_02955</name>
</gene>
<dbReference type="NCBIfam" id="TIGR01907">
    <property type="entry name" value="casE_Cse3"/>
    <property type="match status" value="1"/>
</dbReference>
<protein>
    <submittedName>
        <fullName evidence="1">CRISPR-associated protein Cse3</fullName>
    </submittedName>
</protein>
<comment type="caution">
    <text evidence="1">The sequence shown here is derived from an EMBL/GenBank/DDBJ whole genome shotgun (WGS) entry which is preliminary data.</text>
</comment>
<name>A0A062XM87_9BACT</name>
<sequence length="205" mass="23029">MWISKLALDLRSPTARRDLASPYEMHRTLCRAVSQPLKQGQERLLWRLEPTRSTEPPVVLVQTLTQPDWSVLEEGYARVYPPKPFLPLFREGQVLRFRLRANPSKRARDKGKRVALASREEKLAWLARKLADGGFRLMAGDGAYLAHIRQDTFLETRKSGHLIQVQAVLFEGALQVVDPEKALKTLQTGIGPGKGLGLGLLSLCP</sequence>
<dbReference type="InterPro" id="IPR010179">
    <property type="entry name" value="CRISPR-assoc_prot_Cse3"/>
</dbReference>
<dbReference type="RefSeq" id="WP_038049094.1">
    <property type="nucleotide sequence ID" value="NZ_JMFG01000018.1"/>
</dbReference>
<keyword evidence="2" id="KW-1185">Reference proteome</keyword>
<dbReference type="OrthoDB" id="9795689at2"/>
<dbReference type="Gene3D" id="3.30.70.1200">
    <property type="entry name" value="Crispr-associated protein, domain 1"/>
    <property type="match status" value="1"/>
</dbReference>
<dbReference type="SMART" id="SM01101">
    <property type="entry name" value="CRISPR_assoc"/>
    <property type="match status" value="1"/>
</dbReference>
<dbReference type="AlphaFoldDB" id="A0A062XM87"/>
<proteinExistence type="predicted"/>
<evidence type="ECO:0000313" key="2">
    <source>
        <dbReference type="Proteomes" id="UP000027284"/>
    </source>
</evidence>
<dbReference type="SUPFAM" id="SSF117987">
    <property type="entry name" value="CRISPR-associated protein"/>
    <property type="match status" value="2"/>
</dbReference>
<accession>A0A062XM87</accession>
<dbReference type="Proteomes" id="UP000027284">
    <property type="component" value="Unassembled WGS sequence"/>
</dbReference>
<dbReference type="Gene3D" id="3.30.70.1210">
    <property type="entry name" value="Crispr-associated protein, domain 2"/>
    <property type="match status" value="1"/>
</dbReference>
<dbReference type="STRING" id="1312852.EG19_02955"/>
<evidence type="ECO:0000313" key="1">
    <source>
        <dbReference type="EMBL" id="KDA53687.1"/>
    </source>
</evidence>
<reference evidence="1 2" key="1">
    <citation type="submission" date="2014-04" db="EMBL/GenBank/DDBJ databases">
        <title>The Genome Sequence of Thermoanaerobaculum aquaticum MP-01, The First Cultivated Group 23 Acidobacterium.</title>
        <authorList>
            <person name="Stamps B.W."/>
            <person name="Losey N.A."/>
            <person name="Lawson P.A."/>
            <person name="Stevenson B.S."/>
        </authorList>
    </citation>
    <scope>NUCLEOTIDE SEQUENCE [LARGE SCALE GENOMIC DNA]</scope>
    <source>
        <strain evidence="1 2">MP-01</strain>
    </source>
</reference>
<dbReference type="Pfam" id="PF08798">
    <property type="entry name" value="CRISPR_assoc"/>
    <property type="match status" value="1"/>
</dbReference>
<dbReference type="EMBL" id="JMFG01000018">
    <property type="protein sequence ID" value="KDA53687.1"/>
    <property type="molecule type" value="Genomic_DNA"/>
</dbReference>
<dbReference type="CDD" id="cd09727">
    <property type="entry name" value="Cas6_I-E"/>
    <property type="match status" value="1"/>
</dbReference>